<keyword evidence="1" id="KW-0175">Coiled coil</keyword>
<evidence type="ECO:0000313" key="6">
    <source>
        <dbReference type="Proteomes" id="UP000289784"/>
    </source>
</evidence>
<organism evidence="5 6">
    <name type="scientific">Pseudoxanthomonas composti</name>
    <dbReference type="NCBI Taxonomy" id="2137479"/>
    <lineage>
        <taxon>Bacteria</taxon>
        <taxon>Pseudomonadati</taxon>
        <taxon>Pseudomonadota</taxon>
        <taxon>Gammaproteobacteria</taxon>
        <taxon>Lysobacterales</taxon>
        <taxon>Lysobacteraceae</taxon>
        <taxon>Pseudoxanthomonas</taxon>
    </lineage>
</organism>
<feature type="region of interest" description="Disordered" evidence="2">
    <location>
        <begin position="445"/>
        <end position="478"/>
    </location>
</feature>
<feature type="region of interest" description="Disordered" evidence="2">
    <location>
        <begin position="510"/>
        <end position="547"/>
    </location>
</feature>
<evidence type="ECO:0000259" key="4">
    <source>
        <dbReference type="Pfam" id="PF25800"/>
    </source>
</evidence>
<dbReference type="NCBIfam" id="TIGR03504">
    <property type="entry name" value="FimV_Cterm"/>
    <property type="match status" value="1"/>
</dbReference>
<evidence type="ECO:0000256" key="3">
    <source>
        <dbReference type="SAM" id="Phobius"/>
    </source>
</evidence>
<dbReference type="Pfam" id="PF25800">
    <property type="entry name" value="FimV_N"/>
    <property type="match status" value="1"/>
</dbReference>
<feature type="region of interest" description="Disordered" evidence="2">
    <location>
        <begin position="276"/>
        <end position="329"/>
    </location>
</feature>
<dbReference type="Gene3D" id="1.20.58.2200">
    <property type="match status" value="1"/>
</dbReference>
<dbReference type="InterPro" id="IPR057840">
    <property type="entry name" value="FimV_N"/>
</dbReference>
<proteinExistence type="predicted"/>
<dbReference type="Proteomes" id="UP000289784">
    <property type="component" value="Unassembled WGS sequence"/>
</dbReference>
<dbReference type="InterPro" id="IPR038440">
    <property type="entry name" value="FimV_C_sf"/>
</dbReference>
<dbReference type="AlphaFoldDB" id="A0A4Q1JTZ7"/>
<feature type="transmembrane region" description="Helical" evidence="3">
    <location>
        <begin position="396"/>
        <end position="415"/>
    </location>
</feature>
<keyword evidence="3" id="KW-1133">Transmembrane helix</keyword>
<dbReference type="RefSeq" id="WP_129471164.1">
    <property type="nucleotide sequence ID" value="NZ_SAWZ01000005.1"/>
</dbReference>
<feature type="coiled-coil region" evidence="1">
    <location>
        <begin position="333"/>
        <end position="370"/>
    </location>
</feature>
<name>A0A4Q1JTZ7_9GAMM</name>
<reference evidence="5 6" key="1">
    <citation type="submission" date="2019-01" db="EMBL/GenBank/DDBJ databases">
        <title>Pseudoxanthomonas composti sp. nov., isolated from compost.</title>
        <authorList>
            <person name="Yang G."/>
        </authorList>
    </citation>
    <scope>NUCLEOTIDE SEQUENCE [LARGE SCALE GENOMIC DNA]</scope>
    <source>
        <strain evidence="5 6">GSS15</strain>
    </source>
</reference>
<keyword evidence="3" id="KW-0812">Transmembrane</keyword>
<accession>A0A4Q1JTZ7</accession>
<dbReference type="NCBIfam" id="TIGR03505">
    <property type="entry name" value="FimV_core"/>
    <property type="match status" value="1"/>
</dbReference>
<feature type="compositionally biased region" description="Polar residues" evidence="2">
    <location>
        <begin position="533"/>
        <end position="547"/>
    </location>
</feature>
<comment type="caution">
    <text evidence="5">The sequence shown here is derived from an EMBL/GenBank/DDBJ whole genome shotgun (WGS) entry which is preliminary data.</text>
</comment>
<keyword evidence="6" id="KW-1185">Reference proteome</keyword>
<evidence type="ECO:0000313" key="5">
    <source>
        <dbReference type="EMBL" id="RXR05160.1"/>
    </source>
</evidence>
<evidence type="ECO:0000256" key="1">
    <source>
        <dbReference type="SAM" id="Coils"/>
    </source>
</evidence>
<dbReference type="EMBL" id="SAWZ01000005">
    <property type="protein sequence ID" value="RXR05160.1"/>
    <property type="molecule type" value="Genomic_DNA"/>
</dbReference>
<sequence length="599" mass="62499">MHARRHPVLRWCLGVALAAASAGAWALGLGEIRVLSQPGQPLVAEIPVISSEPAELEQLRAGLASPVVFERVGLERPRGLVSELDFAVAVGSDGRPVIRVTSRSPVQQAAVNFLVEVDWGQGRLVREYSALVNAPGVVAEDNAPAISAPTPAPSDAIVRAPQAQASQPADRAVAATASPAPAAASGVFGTPGEVKVGRGQTLSQIALQLNPGGNLDQTMVALLRANPEAFINGNLNLLRQGAVLRMPAEGAAALPPVDEAAALVRQHIADWRQGRQPIPQPVAGEPASSGTAAPAAQPRGARLEIAAASGQDRAQAGTNSGTQAGGEGDMAANEELRQTREDLASRETELQELRERVADLEKLQKDQSSLIALKNSELAQSQKQLAERQSDGGGTGWMFGGLALLVLGLVAGYFLRRKPAPLKREDAPLTTPSFARTASARPLATAAQAEPEAPVAVTQTPSVAAASEPQAEFVPNANNYPDFRAELRADRPPAPAPTYAPVMVPEHSPLDEQTPHVAPPQWTSAPSGRPTWHSGSGPTLNASSRLPTASAAERERLDLAIACLDLGDVDTARSLLIEIAEGEDAATREEAAQLLRGLG</sequence>
<evidence type="ECO:0000256" key="2">
    <source>
        <dbReference type="SAM" id="MobiDB-lite"/>
    </source>
</evidence>
<protein>
    <submittedName>
        <fullName evidence="5">Ferrous iron transporter B</fullName>
    </submittedName>
</protein>
<feature type="compositionally biased region" description="Low complexity" evidence="2">
    <location>
        <begin position="445"/>
        <end position="458"/>
    </location>
</feature>
<keyword evidence="3" id="KW-0472">Membrane</keyword>
<dbReference type="InterPro" id="IPR020011">
    <property type="entry name" value="FimV_C"/>
</dbReference>
<dbReference type="OrthoDB" id="5298707at2"/>
<feature type="domain" description="FimV N-terminal" evidence="4">
    <location>
        <begin position="27"/>
        <end position="135"/>
    </location>
</feature>
<dbReference type="InterPro" id="IPR020012">
    <property type="entry name" value="LysM_FimV"/>
</dbReference>
<gene>
    <name evidence="5" type="ORF">EPA99_10370</name>
</gene>